<dbReference type="EMBL" id="JXJU01000005">
    <property type="protein sequence ID" value="PCS00132.1"/>
    <property type="molecule type" value="Genomic_DNA"/>
</dbReference>
<dbReference type="STRING" id="1291764.GCA_001311235_02658"/>
<organism evidence="1 2">
    <name type="scientific">Lactococcus fujiensis JCM 16395</name>
    <dbReference type="NCBI Taxonomy" id="1291764"/>
    <lineage>
        <taxon>Bacteria</taxon>
        <taxon>Bacillati</taxon>
        <taxon>Bacillota</taxon>
        <taxon>Bacilli</taxon>
        <taxon>Lactobacillales</taxon>
        <taxon>Streptococcaceae</taxon>
        <taxon>Lactococcus</taxon>
    </lineage>
</organism>
<evidence type="ECO:0000313" key="1">
    <source>
        <dbReference type="EMBL" id="PCS00132.1"/>
    </source>
</evidence>
<evidence type="ECO:0000313" key="2">
    <source>
        <dbReference type="Proteomes" id="UP000218181"/>
    </source>
</evidence>
<reference evidence="1 2" key="1">
    <citation type="submission" date="2014-12" db="EMBL/GenBank/DDBJ databases">
        <title>Draft genome sequences of 10 type strains of Lactococcus.</title>
        <authorList>
            <person name="Sun Z."/>
            <person name="Zhong Z."/>
            <person name="Liu W."/>
            <person name="Zhang W."/>
            <person name="Zhang H."/>
        </authorList>
    </citation>
    <scope>NUCLEOTIDE SEQUENCE [LARGE SCALE GENOMIC DNA]</scope>
    <source>
        <strain evidence="1 2">JCM 16395</strain>
    </source>
</reference>
<accession>A0A2A5RLF6</accession>
<keyword evidence="2" id="KW-1185">Reference proteome</keyword>
<sequence length="40" mass="4356">MTPNSFVMKNATSKTLLNIAQHTAPSNNESGVLQIIEQNI</sequence>
<proteinExistence type="predicted"/>
<protein>
    <submittedName>
        <fullName evidence="1">Uncharacterized protein</fullName>
    </submittedName>
</protein>
<comment type="caution">
    <text evidence="1">The sequence shown here is derived from an EMBL/GenBank/DDBJ whole genome shotgun (WGS) entry which is preliminary data.</text>
</comment>
<dbReference type="Proteomes" id="UP000218181">
    <property type="component" value="Unassembled WGS sequence"/>
</dbReference>
<name>A0A2A5RLF6_9LACT</name>
<gene>
    <name evidence="1" type="ORF">RT41_GL001443</name>
</gene>
<dbReference type="AlphaFoldDB" id="A0A2A5RLF6"/>